<evidence type="ECO:0000313" key="3">
    <source>
        <dbReference type="EMBL" id="KTB35053.1"/>
    </source>
</evidence>
<sequence length="563" mass="61046">MKGLSTRWFLVVSSLVLLACAEQAFFENSDYENGALGPSPAQSFQAANFQPVQWNIVEQSNDTTAETETSGMIFMAPRGTSVTQPGAVISNRDGIMVWSGSGFGETMTFHKVKYQNKDHLLLWTGQFLLAGYGFGHNLLLNQSYDIVANFTTVNLNDVLSDFHDVVITDANTAIMTAYVTTPRDLSPFQGPNPGFILGGVFQEIDIESGEELFTWNSLDHVDPSEGFASPGSSGTNEEPWDYFHINSIDKDGAGNYLVSARHTHTLYYVDGKSGDIIWRIGGTKNNFTIGDGAWFSWQHDARWHGTNEISVFDNAASDFAVNGPTARGLMLNVDTSNMTVSLNQQMLPFVQNVSTSQGNVQLLDNGNKIVGWGARPYYSEYDSNGNMLTAVHFGVGDVQNYRAFLQPWTGRPRTSPTIGFSSNSPSGSTDVLASWNGATEIATWELFGSTSISPQEAISLNTTSKTDFETTISYTGSTQYTYFQVAAKNSDGKYLSFSDFESKDGNRVASAANQTVDAPPLNGGSNTTSSGSGEENGAADLRPEVLPMFSVIVVVGVMFGFGS</sequence>
<dbReference type="EMBL" id="LATX01002019">
    <property type="protein sequence ID" value="KTB35053.1"/>
    <property type="molecule type" value="Genomic_DNA"/>
</dbReference>
<dbReference type="Proteomes" id="UP000054988">
    <property type="component" value="Unassembled WGS sequence"/>
</dbReference>
<dbReference type="AlphaFoldDB" id="A0A0W0FFE5"/>
<evidence type="ECO:0000256" key="1">
    <source>
        <dbReference type="SAM" id="MobiDB-lite"/>
    </source>
</evidence>
<comment type="caution">
    <text evidence="3">The sequence shown here is derived from an EMBL/GenBank/DDBJ whole genome shotgun (WGS) entry which is preliminary data.</text>
</comment>
<evidence type="ECO:0000313" key="4">
    <source>
        <dbReference type="Proteomes" id="UP000054988"/>
    </source>
</evidence>
<feature type="region of interest" description="Disordered" evidence="1">
    <location>
        <begin position="508"/>
        <end position="539"/>
    </location>
</feature>
<feature type="signal peptide" evidence="2">
    <location>
        <begin position="1"/>
        <end position="21"/>
    </location>
</feature>
<reference evidence="3 4" key="1">
    <citation type="submission" date="2015-12" db="EMBL/GenBank/DDBJ databases">
        <title>Draft genome sequence of Moniliophthora roreri, the causal agent of frosty pod rot of cacao.</title>
        <authorList>
            <person name="Aime M.C."/>
            <person name="Diaz-Valderrama J.R."/>
            <person name="Kijpornyongpan T."/>
            <person name="Phillips-Mora W."/>
        </authorList>
    </citation>
    <scope>NUCLEOTIDE SEQUENCE [LARGE SCALE GENOMIC DNA]</scope>
    <source>
        <strain evidence="3 4">MCA 2952</strain>
    </source>
</reference>
<organism evidence="3 4">
    <name type="scientific">Moniliophthora roreri</name>
    <name type="common">Frosty pod rot fungus</name>
    <name type="synonym">Monilia roreri</name>
    <dbReference type="NCBI Taxonomy" id="221103"/>
    <lineage>
        <taxon>Eukaryota</taxon>
        <taxon>Fungi</taxon>
        <taxon>Dikarya</taxon>
        <taxon>Basidiomycota</taxon>
        <taxon>Agaricomycotina</taxon>
        <taxon>Agaricomycetes</taxon>
        <taxon>Agaricomycetidae</taxon>
        <taxon>Agaricales</taxon>
        <taxon>Marasmiineae</taxon>
        <taxon>Marasmiaceae</taxon>
        <taxon>Moniliophthora</taxon>
    </lineage>
</organism>
<accession>A0A0W0FFE5</accession>
<proteinExistence type="predicted"/>
<evidence type="ECO:0008006" key="5">
    <source>
        <dbReference type="Google" id="ProtNLM"/>
    </source>
</evidence>
<dbReference type="Pfam" id="PF14269">
    <property type="entry name" value="Arylsulfotran_2"/>
    <property type="match status" value="1"/>
</dbReference>
<dbReference type="InterPro" id="IPR039535">
    <property type="entry name" value="ASST-like"/>
</dbReference>
<protein>
    <recommendedName>
        <fullName evidence="5">ASST-domain-containing protein</fullName>
    </recommendedName>
</protein>
<dbReference type="eggNOG" id="ENOG502QPU9">
    <property type="taxonomic scope" value="Eukaryota"/>
</dbReference>
<name>A0A0W0FFE5_MONRR</name>
<dbReference type="PANTHER" id="PTHR35340">
    <property type="entry name" value="PQQ ENZYME REPEAT PROTEIN-RELATED"/>
    <property type="match status" value="1"/>
</dbReference>
<dbReference type="InterPro" id="IPR053143">
    <property type="entry name" value="Arylsulfate_ST"/>
</dbReference>
<dbReference type="PANTHER" id="PTHR35340:SF5">
    <property type="entry name" value="ASST-DOMAIN-CONTAINING PROTEIN"/>
    <property type="match status" value="1"/>
</dbReference>
<feature type="chain" id="PRO_5006901734" description="ASST-domain-containing protein" evidence="2">
    <location>
        <begin position="22"/>
        <end position="563"/>
    </location>
</feature>
<keyword evidence="2" id="KW-0732">Signal</keyword>
<gene>
    <name evidence="3" type="ORF">WG66_12387</name>
</gene>
<dbReference type="PROSITE" id="PS51257">
    <property type="entry name" value="PROKAR_LIPOPROTEIN"/>
    <property type="match status" value="1"/>
</dbReference>
<evidence type="ECO:0000256" key="2">
    <source>
        <dbReference type="SAM" id="SignalP"/>
    </source>
</evidence>
<feature type="compositionally biased region" description="Low complexity" evidence="1">
    <location>
        <begin position="522"/>
        <end position="536"/>
    </location>
</feature>